<evidence type="ECO:0000313" key="1">
    <source>
        <dbReference type="EMBL" id="KKK91223.1"/>
    </source>
</evidence>
<dbReference type="EMBL" id="LAZR01048748">
    <property type="protein sequence ID" value="KKK91223.1"/>
    <property type="molecule type" value="Genomic_DNA"/>
</dbReference>
<sequence length="51" mass="5788">MAKEYKFYRGKETIIFDNEKKRHAYFDSKGNRLISVTGATSIIDKSGALMG</sequence>
<gene>
    <name evidence="1" type="ORF">LCGC14_2715140</name>
</gene>
<accession>A0A0F8ZBS6</accession>
<comment type="caution">
    <text evidence="1">The sequence shown here is derived from an EMBL/GenBank/DDBJ whole genome shotgun (WGS) entry which is preliminary data.</text>
</comment>
<reference evidence="1" key="1">
    <citation type="journal article" date="2015" name="Nature">
        <title>Complex archaea that bridge the gap between prokaryotes and eukaryotes.</title>
        <authorList>
            <person name="Spang A."/>
            <person name="Saw J.H."/>
            <person name="Jorgensen S.L."/>
            <person name="Zaremba-Niedzwiedzka K."/>
            <person name="Martijn J."/>
            <person name="Lind A.E."/>
            <person name="van Eijk R."/>
            <person name="Schleper C."/>
            <person name="Guy L."/>
            <person name="Ettema T.J."/>
        </authorList>
    </citation>
    <scope>NUCLEOTIDE SEQUENCE</scope>
</reference>
<name>A0A0F8ZBS6_9ZZZZ</name>
<organism evidence="1">
    <name type="scientific">marine sediment metagenome</name>
    <dbReference type="NCBI Taxonomy" id="412755"/>
    <lineage>
        <taxon>unclassified sequences</taxon>
        <taxon>metagenomes</taxon>
        <taxon>ecological metagenomes</taxon>
    </lineage>
</organism>
<protein>
    <submittedName>
        <fullName evidence="1">Uncharacterized protein</fullName>
    </submittedName>
</protein>
<feature type="non-terminal residue" evidence="1">
    <location>
        <position position="51"/>
    </location>
</feature>
<dbReference type="AlphaFoldDB" id="A0A0F8ZBS6"/>
<proteinExistence type="predicted"/>